<dbReference type="SUPFAM" id="SSF49503">
    <property type="entry name" value="Cupredoxins"/>
    <property type="match status" value="1"/>
</dbReference>
<gene>
    <name evidence="10" type="ORF">A7X95_02595</name>
    <name evidence="9" type="ORF">T478_0947</name>
</gene>
<proteinExistence type="predicted"/>
<dbReference type="STRING" id="1410606.T478_0947"/>
<feature type="domain" description="Blue (type 1) copper" evidence="8">
    <location>
        <begin position="73"/>
        <end position="152"/>
    </location>
</feature>
<feature type="binding site" evidence="7">
    <location>
        <position position="140"/>
    </location>
    <ligand>
        <name>Cu cation</name>
        <dbReference type="ChEBI" id="CHEBI:23378"/>
    </ligand>
</feature>
<dbReference type="Gene3D" id="2.60.40.420">
    <property type="entry name" value="Cupredoxins - blue copper proteins"/>
    <property type="match status" value="1"/>
</dbReference>
<keyword evidence="4" id="KW-0574">Periplasm</keyword>
<dbReference type="GO" id="GO:0005507">
    <property type="term" value="F:copper ion binding"/>
    <property type="evidence" value="ECO:0007669"/>
    <property type="project" value="InterPro"/>
</dbReference>
<dbReference type="PANTHER" id="PTHR36507">
    <property type="entry name" value="BLL1555 PROTEIN"/>
    <property type="match status" value="1"/>
</dbReference>
<dbReference type="Proteomes" id="UP000241022">
    <property type="component" value="Unassembled WGS sequence"/>
</dbReference>
<feature type="binding site" evidence="7">
    <location>
        <position position="146"/>
    </location>
    <ligand>
        <name>Cu cation</name>
        <dbReference type="ChEBI" id="CHEBI:23378"/>
    </ligand>
</feature>
<dbReference type="AlphaFoldDB" id="A0A0A7UZM6"/>
<evidence type="ECO:0000313" key="11">
    <source>
        <dbReference type="Proteomes" id="UP000030944"/>
    </source>
</evidence>
<reference evidence="12" key="3">
    <citation type="submission" date="2016-05" db="EMBL/GenBank/DDBJ databases">
        <authorList>
            <person name="Dupont C."/>
            <person name="Santoro A."/>
        </authorList>
    </citation>
    <scope>NUCLEOTIDE SEQUENCE [LARGE SCALE GENOMIC DNA]</scope>
    <source>
        <strain evidence="12">U25</strain>
    </source>
</reference>
<evidence type="ECO:0000313" key="9">
    <source>
        <dbReference type="EMBL" id="AJA92244.1"/>
    </source>
</evidence>
<comment type="subcellular location">
    <subcellularLocation>
        <location evidence="1">Periplasm</location>
    </subcellularLocation>
</comment>
<reference evidence="10" key="2">
    <citation type="submission" date="2016-05" db="EMBL/GenBank/DDBJ databases">
        <authorList>
            <person name="Lavstsen T."/>
            <person name="Jespersen J.S."/>
        </authorList>
    </citation>
    <scope>NUCLEOTIDE SEQUENCE [LARGE SCALE GENOMIC DNA]</scope>
    <source>
        <strain evidence="10">U25</strain>
    </source>
</reference>
<dbReference type="OrthoDB" id="11836at2157"/>
<evidence type="ECO:0000256" key="6">
    <source>
        <dbReference type="ARBA" id="ARBA00023008"/>
    </source>
</evidence>
<dbReference type="InterPro" id="IPR000923">
    <property type="entry name" value="BlueCu_1"/>
</dbReference>
<evidence type="ECO:0000256" key="3">
    <source>
        <dbReference type="ARBA" id="ARBA00022723"/>
    </source>
</evidence>
<keyword evidence="5" id="KW-0249">Electron transport</keyword>
<evidence type="ECO:0000256" key="2">
    <source>
        <dbReference type="ARBA" id="ARBA00022448"/>
    </source>
</evidence>
<dbReference type="GO" id="GO:0042597">
    <property type="term" value="C:periplasmic space"/>
    <property type="evidence" value="ECO:0007669"/>
    <property type="project" value="UniProtKB-SubCell"/>
</dbReference>
<comment type="cofactor">
    <cofactor evidence="7">
        <name>Cu cation</name>
        <dbReference type="ChEBI" id="CHEBI:23378"/>
    </cofactor>
    <text evidence="7">Binds 1 copper ion per subunit.</text>
</comment>
<evidence type="ECO:0000256" key="5">
    <source>
        <dbReference type="ARBA" id="ARBA00022982"/>
    </source>
</evidence>
<protein>
    <submittedName>
        <fullName evidence="9">Copper-binding protein, plastocyanin/azurin family</fullName>
    </submittedName>
</protein>
<organism evidence="9 11">
    <name type="scientific">Candidatus Nitrosopelagicus brevis</name>
    <dbReference type="NCBI Taxonomy" id="1410606"/>
    <lineage>
        <taxon>Archaea</taxon>
        <taxon>Nitrososphaerota</taxon>
    </lineage>
</organism>
<feature type="binding site" evidence="7">
    <location>
        <position position="102"/>
    </location>
    <ligand>
        <name>Cu cation</name>
        <dbReference type="ChEBI" id="CHEBI:23378"/>
    </ligand>
</feature>
<evidence type="ECO:0000256" key="7">
    <source>
        <dbReference type="PIRSR" id="PIRSR602386-1"/>
    </source>
</evidence>
<evidence type="ECO:0000256" key="4">
    <source>
        <dbReference type="ARBA" id="ARBA00022764"/>
    </source>
</evidence>
<dbReference type="GO" id="GO:0009055">
    <property type="term" value="F:electron transfer activity"/>
    <property type="evidence" value="ECO:0007669"/>
    <property type="project" value="InterPro"/>
</dbReference>
<name>A0A0A7UZM6_9ARCH</name>
<dbReference type="Proteomes" id="UP000030944">
    <property type="component" value="Chromosome"/>
</dbReference>
<dbReference type="InterPro" id="IPR052721">
    <property type="entry name" value="ET_Amicyanin"/>
</dbReference>
<dbReference type="HOGENOM" id="CLU_1709036_0_0_2"/>
<dbReference type="InterPro" id="IPR008972">
    <property type="entry name" value="Cupredoxin"/>
</dbReference>
<dbReference type="PANTHER" id="PTHR36507:SF1">
    <property type="entry name" value="BLL1555 PROTEIN"/>
    <property type="match status" value="1"/>
</dbReference>
<reference evidence="9 11" key="1">
    <citation type="journal article" date="2015" name="Proc. Natl. Acad. Sci. U.S.A.">
        <title>Genomic and proteomic characterization of "Candidatus Nitrosopelagicus brevis": An ammonia-oxidizing archaeon from the open ocean.</title>
        <authorList>
            <person name="Santoro A.E."/>
            <person name="Dupont C.L."/>
            <person name="Richter R.A."/>
            <person name="Craig M.T."/>
            <person name="Carini P."/>
            <person name="McIlvin M.R."/>
            <person name="Yang Y."/>
            <person name="Orsi W.D."/>
            <person name="Moran D.M."/>
            <person name="Saito M.A."/>
        </authorList>
    </citation>
    <scope>NUCLEOTIDE SEQUENCE [LARGE SCALE GENOMIC DNA]</scope>
    <source>
        <strain evidence="9">CN25</strain>
        <strain evidence="11">V2</strain>
    </source>
</reference>
<feature type="binding site" evidence="7">
    <location>
        <position position="143"/>
    </location>
    <ligand>
        <name>Cu cation</name>
        <dbReference type="ChEBI" id="CHEBI:23378"/>
    </ligand>
</feature>
<dbReference type="InterPro" id="IPR002386">
    <property type="entry name" value="Amicyanin/Pseudoazurin"/>
</dbReference>
<dbReference type="EMBL" id="LXWN01000001">
    <property type="protein sequence ID" value="PTL88176.1"/>
    <property type="molecule type" value="Genomic_DNA"/>
</dbReference>
<keyword evidence="12" id="KW-1185">Reference proteome</keyword>
<evidence type="ECO:0000313" key="10">
    <source>
        <dbReference type="EMBL" id="PTL88176.1"/>
    </source>
</evidence>
<dbReference type="EMBL" id="CP007026">
    <property type="protein sequence ID" value="AJA92244.1"/>
    <property type="molecule type" value="Genomic_DNA"/>
</dbReference>
<accession>A0A0A7UZM6</accession>
<keyword evidence="3 7" id="KW-0479">Metal-binding</keyword>
<keyword evidence="2" id="KW-0813">Transport</keyword>
<evidence type="ECO:0000313" key="12">
    <source>
        <dbReference type="Proteomes" id="UP000241022"/>
    </source>
</evidence>
<sequence>MKIITIGLITGLLVLTAYIVISDVTNFETDAERINSIYSETEIFSEAPYSGNTDEKAQHLIIIAKDSWKPGCEVDDLCFLPYEKTINAGETVLFVNEDEFEHNVRLRGDPNYLHFPTDVIRQNEYFVYKFYEMGEYQYHCTLHPWMEGVINIR</sequence>
<evidence type="ECO:0000256" key="1">
    <source>
        <dbReference type="ARBA" id="ARBA00004418"/>
    </source>
</evidence>
<keyword evidence="6 7" id="KW-0186">Copper</keyword>
<dbReference type="PRINTS" id="PR00155">
    <property type="entry name" value="AMICYANIN"/>
</dbReference>
<dbReference type="GeneID" id="24816836"/>
<dbReference type="Pfam" id="PF00127">
    <property type="entry name" value="Copper-bind"/>
    <property type="match status" value="1"/>
</dbReference>
<reference evidence="10 12" key="4">
    <citation type="submission" date="2018-04" db="EMBL/GenBank/DDBJ databases">
        <title>Transcriptomics of ammonia oxidizing archaea.</title>
        <authorList>
            <person name="Carini P."/>
        </authorList>
    </citation>
    <scope>NUCLEOTIDE SEQUENCE [LARGE SCALE GENOMIC DNA]</scope>
    <source>
        <strain evidence="10 12">U25</strain>
    </source>
</reference>
<evidence type="ECO:0000259" key="8">
    <source>
        <dbReference type="Pfam" id="PF00127"/>
    </source>
</evidence>
<dbReference type="KEGG" id="nbv:T478_0947"/>
<dbReference type="RefSeq" id="WP_048105527.1">
    <property type="nucleotide sequence ID" value="NZ_CP007026.1"/>
</dbReference>